<evidence type="ECO:0000313" key="11">
    <source>
        <dbReference type="Proteomes" id="UP000570595"/>
    </source>
</evidence>
<keyword evidence="5" id="KW-0413">Isomerase</keyword>
<dbReference type="CDD" id="cd05799">
    <property type="entry name" value="PGM2"/>
    <property type="match status" value="1"/>
</dbReference>
<dbReference type="GO" id="GO:0008973">
    <property type="term" value="F:phosphopentomutase activity"/>
    <property type="evidence" value="ECO:0007669"/>
    <property type="project" value="TreeGrafter"/>
</dbReference>
<dbReference type="InterPro" id="IPR016055">
    <property type="entry name" value="A-D-PHexomutase_a/b/a-I/II/III"/>
</dbReference>
<keyword evidence="2" id="KW-0597">Phosphoprotein</keyword>
<dbReference type="EMBL" id="JABAHT010000555">
    <property type="protein sequence ID" value="KAF4654199.1"/>
    <property type="molecule type" value="Genomic_DNA"/>
</dbReference>
<accession>A0A7J6LCA8</accession>
<evidence type="ECO:0000256" key="2">
    <source>
        <dbReference type="ARBA" id="ARBA00022553"/>
    </source>
</evidence>
<proteinExistence type="inferred from homology"/>
<dbReference type="InterPro" id="IPR036900">
    <property type="entry name" value="A-D-PHexomutase_C_sf"/>
</dbReference>
<keyword evidence="3" id="KW-0479">Metal-binding</keyword>
<dbReference type="Pfam" id="PF02878">
    <property type="entry name" value="PGM_PMM_I"/>
    <property type="match status" value="1"/>
</dbReference>
<dbReference type="GO" id="GO:0046872">
    <property type="term" value="F:metal ion binding"/>
    <property type="evidence" value="ECO:0007669"/>
    <property type="project" value="UniProtKB-KW"/>
</dbReference>
<dbReference type="GO" id="GO:0005975">
    <property type="term" value="P:carbohydrate metabolic process"/>
    <property type="evidence" value="ECO:0007669"/>
    <property type="project" value="InterPro"/>
</dbReference>
<evidence type="ECO:0000313" key="10">
    <source>
        <dbReference type="EMBL" id="KAF4656897.1"/>
    </source>
</evidence>
<evidence type="ECO:0000313" key="9">
    <source>
        <dbReference type="EMBL" id="KAF4654199.1"/>
    </source>
</evidence>
<dbReference type="Gene3D" id="3.40.120.10">
    <property type="entry name" value="Alpha-D-Glucose-1,6-Bisphosphate, subunit A, domain 3"/>
    <property type="match status" value="3"/>
</dbReference>
<evidence type="ECO:0000256" key="5">
    <source>
        <dbReference type="ARBA" id="ARBA00023235"/>
    </source>
</evidence>
<evidence type="ECO:0000313" key="12">
    <source>
        <dbReference type="Proteomes" id="UP000572268"/>
    </source>
</evidence>
<feature type="domain" description="Alpha-D-phosphohexomutase alpha/beta/alpha" evidence="7">
    <location>
        <begin position="213"/>
        <end position="318"/>
    </location>
</feature>
<dbReference type="InterPro" id="IPR005845">
    <property type="entry name" value="A-D-PHexomutase_a/b/a-II"/>
</dbReference>
<dbReference type="Proteomes" id="UP000570595">
    <property type="component" value="Unassembled WGS sequence"/>
</dbReference>
<reference evidence="11 12" key="1">
    <citation type="submission" date="2020-04" db="EMBL/GenBank/DDBJ databases">
        <title>Perkinsus olseni comparative genomics.</title>
        <authorList>
            <person name="Bogema D.R."/>
        </authorList>
    </citation>
    <scope>NUCLEOTIDE SEQUENCE [LARGE SCALE GENOMIC DNA]</scope>
    <source>
        <strain evidence="9">ATCC PRA-179</strain>
        <strain evidence="10">ATCC PRA-31</strain>
    </source>
</reference>
<name>A0A7J6LCA8_PEROL</name>
<sequence>MSNPAVQQWVELDFDADTIREAQSLDDQAAAARLNPTNRLQFGTAGLRGVMGTGFDRMNCLTVMQASQGLCMHCLEKYGQQALSERGVVFGFDGRHKSRAFAHVASAVFLSKGAKVYLIDKTSITPSNPFLIVRLHALCGGQMTASHNPKEYNGYKVYGSNGAQIIPPADSQIQAKIMENLTPWPEAVKMLGPDCLLKDKSGTIDPYDDALNTYIDQIHHEVCRFPDLNEKCELKFVYTAMQGVGLPFALGMLKRFGFPDSCVSVVEAQAYPDPEFSTVAFPNPEEKGALDMSMAQAKRENADYVLANDPDADRYTSCEKQKDGSWHQFSGDELGTIFADWQLLMAHRRGVPKENCLVINSTVSSKMVKALSDYYGGVYVDTLTGFKWMANQALKMTAENPKLVHCTAYEEALGSALTLTVPDKDGVSACAVWCEMANYWRQERGITLLERFNELCQMVGYFAQHNGYFISLDPKVTKQVFDDFRNGGEYKHQLGASKIAGIRDVTLGYDSRTADKKSALPQTPSDQMITLYFENKATVTIRGSGTEPKVKYYCEASDEKGMKEARQRLEGVVEDVIDYFLQPGRYNLTSR</sequence>
<gene>
    <name evidence="10" type="primary">PGM2_5</name>
    <name evidence="9" type="synonym">PGM2_8</name>
    <name evidence="10" type="ORF">FOL46_007640</name>
    <name evidence="9" type="ORF">FOZ61_008410</name>
</gene>
<feature type="domain" description="Alpha-D-phosphohexomutase alpha/beta/alpha" evidence="8">
    <location>
        <begin position="331"/>
        <end position="453"/>
    </location>
</feature>
<dbReference type="PANTHER" id="PTHR45745">
    <property type="entry name" value="PHOSPHOMANNOMUTASE 45A"/>
    <property type="match status" value="1"/>
</dbReference>
<evidence type="ECO:0000259" key="7">
    <source>
        <dbReference type="Pfam" id="PF02879"/>
    </source>
</evidence>
<dbReference type="InterPro" id="IPR005844">
    <property type="entry name" value="A-D-PHexomutase_a/b/a-I"/>
</dbReference>
<protein>
    <submittedName>
        <fullName evidence="10">Phosphoglucomutase-2</fullName>
    </submittedName>
</protein>
<dbReference type="GO" id="GO:0006166">
    <property type="term" value="P:purine ribonucleoside salvage"/>
    <property type="evidence" value="ECO:0007669"/>
    <property type="project" value="TreeGrafter"/>
</dbReference>
<dbReference type="OrthoDB" id="409777at2759"/>
<evidence type="ECO:0000256" key="3">
    <source>
        <dbReference type="ARBA" id="ARBA00022723"/>
    </source>
</evidence>
<evidence type="ECO:0000256" key="1">
    <source>
        <dbReference type="ARBA" id="ARBA00010231"/>
    </source>
</evidence>
<dbReference type="GO" id="GO:0005634">
    <property type="term" value="C:nucleus"/>
    <property type="evidence" value="ECO:0007669"/>
    <property type="project" value="TreeGrafter"/>
</dbReference>
<evidence type="ECO:0000256" key="4">
    <source>
        <dbReference type="ARBA" id="ARBA00022842"/>
    </source>
</evidence>
<dbReference type="SUPFAM" id="SSF55957">
    <property type="entry name" value="Phosphoglucomutase, C-terminal domain"/>
    <property type="match status" value="1"/>
</dbReference>
<dbReference type="PANTHER" id="PTHR45745:SF1">
    <property type="entry name" value="PHOSPHOGLUCOMUTASE 2B-RELATED"/>
    <property type="match status" value="1"/>
</dbReference>
<feature type="domain" description="Alpha-D-phosphohexomutase alpha/beta/alpha" evidence="6">
    <location>
        <begin position="40"/>
        <end position="179"/>
    </location>
</feature>
<comment type="similarity">
    <text evidence="1">Belongs to the phosphohexose mutase family.</text>
</comment>
<dbReference type="AlphaFoldDB" id="A0A7J6LCA8"/>
<keyword evidence="4" id="KW-0460">Magnesium</keyword>
<evidence type="ECO:0000259" key="8">
    <source>
        <dbReference type="Pfam" id="PF02880"/>
    </source>
</evidence>
<dbReference type="InterPro" id="IPR005846">
    <property type="entry name" value="A-D-PHexomutase_a/b/a-III"/>
</dbReference>
<dbReference type="Pfam" id="PF02879">
    <property type="entry name" value="PGM_PMM_II"/>
    <property type="match status" value="1"/>
</dbReference>
<dbReference type="Proteomes" id="UP000572268">
    <property type="component" value="Unassembled WGS sequence"/>
</dbReference>
<dbReference type="SUPFAM" id="SSF53738">
    <property type="entry name" value="Phosphoglucomutase, first 3 domains"/>
    <property type="match status" value="3"/>
</dbReference>
<dbReference type="Gene3D" id="3.30.310.50">
    <property type="entry name" value="Alpha-D-phosphohexomutase, C-terminal domain"/>
    <property type="match status" value="1"/>
</dbReference>
<dbReference type="EMBL" id="JABANN010000551">
    <property type="protein sequence ID" value="KAF4656897.1"/>
    <property type="molecule type" value="Genomic_DNA"/>
</dbReference>
<organism evidence="10 12">
    <name type="scientific">Perkinsus olseni</name>
    <name type="common">Perkinsus atlanticus</name>
    <dbReference type="NCBI Taxonomy" id="32597"/>
    <lineage>
        <taxon>Eukaryota</taxon>
        <taxon>Sar</taxon>
        <taxon>Alveolata</taxon>
        <taxon>Perkinsozoa</taxon>
        <taxon>Perkinsea</taxon>
        <taxon>Perkinsida</taxon>
        <taxon>Perkinsidae</taxon>
        <taxon>Perkinsus</taxon>
    </lineage>
</organism>
<comment type="caution">
    <text evidence="10">The sequence shown here is derived from an EMBL/GenBank/DDBJ whole genome shotgun (WGS) entry which is preliminary data.</text>
</comment>
<dbReference type="Pfam" id="PF02880">
    <property type="entry name" value="PGM_PMM_III"/>
    <property type="match status" value="1"/>
</dbReference>
<evidence type="ECO:0000259" key="6">
    <source>
        <dbReference type="Pfam" id="PF02878"/>
    </source>
</evidence>